<proteinExistence type="predicted"/>
<dbReference type="STRING" id="113562.SAMN04489716_6980"/>
<organism evidence="2 3">
    <name type="scientific">Actinoplanes derwentensis</name>
    <dbReference type="NCBI Taxonomy" id="113562"/>
    <lineage>
        <taxon>Bacteria</taxon>
        <taxon>Bacillati</taxon>
        <taxon>Actinomycetota</taxon>
        <taxon>Actinomycetes</taxon>
        <taxon>Micromonosporales</taxon>
        <taxon>Micromonosporaceae</taxon>
        <taxon>Actinoplanes</taxon>
    </lineage>
</organism>
<dbReference type="EMBL" id="LT629758">
    <property type="protein sequence ID" value="SDT74433.1"/>
    <property type="molecule type" value="Genomic_DNA"/>
</dbReference>
<evidence type="ECO:0000313" key="2">
    <source>
        <dbReference type="EMBL" id="SDT74433.1"/>
    </source>
</evidence>
<reference evidence="2 3" key="1">
    <citation type="submission" date="2016-10" db="EMBL/GenBank/DDBJ databases">
        <authorList>
            <person name="de Groot N.N."/>
        </authorList>
    </citation>
    <scope>NUCLEOTIDE SEQUENCE [LARGE SCALE GENOMIC DNA]</scope>
    <source>
        <strain evidence="2 3">DSM 43941</strain>
    </source>
</reference>
<dbReference type="SUPFAM" id="SSF56112">
    <property type="entry name" value="Protein kinase-like (PK-like)"/>
    <property type="match status" value="1"/>
</dbReference>
<feature type="domain" description="Aminoglycoside phosphotransferase" evidence="1">
    <location>
        <begin position="5"/>
        <end position="172"/>
    </location>
</feature>
<dbReference type="AlphaFoldDB" id="A0A1H2CVD2"/>
<evidence type="ECO:0000259" key="1">
    <source>
        <dbReference type="Pfam" id="PF01636"/>
    </source>
</evidence>
<name>A0A1H2CVD2_9ACTN</name>
<evidence type="ECO:0000313" key="3">
    <source>
        <dbReference type="Proteomes" id="UP000198688"/>
    </source>
</evidence>
<accession>A0A1H2CVD2</accession>
<protein>
    <submittedName>
        <fullName evidence="2">Phosphotransferase enzyme family protein</fullName>
    </submittedName>
</protein>
<dbReference type="Pfam" id="PF01636">
    <property type="entry name" value="APH"/>
    <property type="match status" value="1"/>
</dbReference>
<dbReference type="Proteomes" id="UP000198688">
    <property type="component" value="Chromosome I"/>
</dbReference>
<keyword evidence="2" id="KW-0808">Transferase</keyword>
<sequence>MHEGGIPTAEAIPDRSGEFLHIGRGPAVSVWSFVEGHNGANVTLDGNTLEGAGTLLGRAHRRLADWPGPVSHSGGRWCDLPRLRDAMTDMKIRLHGAGHLSGALRSRANEVLNWREQRLNLVAETLRNMPVPAIQVLHGDCTERNVIFRSRIGPALIDFRAPYRWPIWWELARIGCAVPAILSGDAHIDALAQFLIAYRESNDEIPVADLMAVAQAARCYTTASVTPFQDLVAPGPVMSMPTLTDYIEQRHAAVSALWNRADAYDEKLREALR</sequence>
<dbReference type="InterPro" id="IPR002575">
    <property type="entry name" value="Aminoglycoside_PTrfase"/>
</dbReference>
<keyword evidence="3" id="KW-1185">Reference proteome</keyword>
<gene>
    <name evidence="2" type="ORF">SAMN04489716_6980</name>
</gene>
<dbReference type="InterPro" id="IPR011009">
    <property type="entry name" value="Kinase-like_dom_sf"/>
</dbReference>
<dbReference type="GO" id="GO:0016740">
    <property type="term" value="F:transferase activity"/>
    <property type="evidence" value="ECO:0007669"/>
    <property type="project" value="UniProtKB-KW"/>
</dbReference>